<keyword evidence="2" id="KW-0853">WD repeat</keyword>
<proteinExistence type="predicted"/>
<feature type="repeat" description="WD" evidence="2">
    <location>
        <begin position="17"/>
        <end position="50"/>
    </location>
</feature>
<name>A0ABM0LZP3_SACKO</name>
<dbReference type="PROSITE" id="PS50082">
    <property type="entry name" value="WD_REPEATS_2"/>
    <property type="match status" value="1"/>
</dbReference>
<dbReference type="InterPro" id="IPR001660">
    <property type="entry name" value="SAM"/>
</dbReference>
<sequence>MTVILWDPLKGEMLQAIDAHPRYITSCAFSVDGQYLASGSNDRTCRVWKLHLGPSAPPAEAADIKVDLLGCGGNKISPIKPLSDWSVQDVCDWLKSLGLEQYVVTFKSNEIDGQELNNITSEVLRSDLAISALGHRNKIIRGIESIKEQCILEQLQGQTTSDSDIPDELLCPITRELMRDPVIASDGYSYERSSIESWITSGKNTSPMTNSPLPNTVLMPNRMLKMLIQRQESK</sequence>
<dbReference type="InterPro" id="IPR003613">
    <property type="entry name" value="Ubox_domain"/>
</dbReference>
<dbReference type="PROSITE" id="PS51698">
    <property type="entry name" value="U_BOX"/>
    <property type="match status" value="1"/>
</dbReference>
<evidence type="ECO:0000313" key="6">
    <source>
        <dbReference type="RefSeq" id="XP_006813234.1"/>
    </source>
</evidence>
<dbReference type="SMART" id="SM00504">
    <property type="entry name" value="Ubox"/>
    <property type="match status" value="1"/>
</dbReference>
<dbReference type="Pfam" id="PF04564">
    <property type="entry name" value="U-box"/>
    <property type="match status" value="1"/>
</dbReference>
<evidence type="ECO:0000259" key="3">
    <source>
        <dbReference type="PROSITE" id="PS50105"/>
    </source>
</evidence>
<dbReference type="InterPro" id="IPR013761">
    <property type="entry name" value="SAM/pointed_sf"/>
</dbReference>
<evidence type="ECO:0000256" key="2">
    <source>
        <dbReference type="PROSITE-ProRule" id="PRU00221"/>
    </source>
</evidence>
<dbReference type="SMART" id="SM00320">
    <property type="entry name" value="WD40"/>
    <property type="match status" value="1"/>
</dbReference>
<dbReference type="Gene3D" id="3.30.40.10">
    <property type="entry name" value="Zinc/RING finger domain, C3HC4 (zinc finger)"/>
    <property type="match status" value="1"/>
</dbReference>
<dbReference type="SMART" id="SM00454">
    <property type="entry name" value="SAM"/>
    <property type="match status" value="1"/>
</dbReference>
<dbReference type="GeneID" id="102808247"/>
<feature type="domain" description="SAM" evidence="3">
    <location>
        <begin position="85"/>
        <end position="149"/>
    </location>
</feature>
<accession>A0ABM0LZP3</accession>
<dbReference type="InterPro" id="IPR036322">
    <property type="entry name" value="WD40_repeat_dom_sf"/>
</dbReference>
<feature type="domain" description="U-box" evidence="4">
    <location>
        <begin position="164"/>
        <end position="234"/>
    </location>
</feature>
<dbReference type="SUPFAM" id="SSF57850">
    <property type="entry name" value="RING/U-box"/>
    <property type="match status" value="1"/>
</dbReference>
<dbReference type="PROSITE" id="PS50105">
    <property type="entry name" value="SAM_DOMAIN"/>
    <property type="match status" value="1"/>
</dbReference>
<keyword evidence="5" id="KW-1185">Reference proteome</keyword>
<dbReference type="PROSITE" id="PS50294">
    <property type="entry name" value="WD_REPEATS_REGION"/>
    <property type="match status" value="1"/>
</dbReference>
<evidence type="ECO:0000259" key="4">
    <source>
        <dbReference type="PROSITE" id="PS51698"/>
    </source>
</evidence>
<organism evidence="5 6">
    <name type="scientific">Saccoglossus kowalevskii</name>
    <name type="common">Acorn worm</name>
    <dbReference type="NCBI Taxonomy" id="10224"/>
    <lineage>
        <taxon>Eukaryota</taxon>
        <taxon>Metazoa</taxon>
        <taxon>Hemichordata</taxon>
        <taxon>Enteropneusta</taxon>
        <taxon>Harrimaniidae</taxon>
        <taxon>Saccoglossus</taxon>
    </lineage>
</organism>
<dbReference type="InterPro" id="IPR001680">
    <property type="entry name" value="WD40_rpt"/>
</dbReference>
<dbReference type="PANTHER" id="PTHR46573">
    <property type="entry name" value="WD REPEAT, SAM AND U-BOX DOMAIN-CONTAINING PROTEIN 1"/>
    <property type="match status" value="1"/>
</dbReference>
<dbReference type="Gene3D" id="2.130.10.10">
    <property type="entry name" value="YVTN repeat-like/Quinoprotein amine dehydrogenase"/>
    <property type="match status" value="1"/>
</dbReference>
<dbReference type="PANTHER" id="PTHR46573:SF1">
    <property type="entry name" value="WD REPEAT, SAM AND U-BOX DOMAIN-CONTAINING PROTEIN 1"/>
    <property type="match status" value="1"/>
</dbReference>
<dbReference type="SUPFAM" id="SSF50978">
    <property type="entry name" value="WD40 repeat-like"/>
    <property type="match status" value="1"/>
</dbReference>
<dbReference type="Pfam" id="PF00400">
    <property type="entry name" value="WD40"/>
    <property type="match status" value="1"/>
</dbReference>
<dbReference type="InterPro" id="IPR015943">
    <property type="entry name" value="WD40/YVTN_repeat-like_dom_sf"/>
</dbReference>
<gene>
    <name evidence="6" type="primary">LOC102808247</name>
</gene>
<dbReference type="InterPro" id="IPR052085">
    <property type="entry name" value="WD-SAM-U-box"/>
</dbReference>
<dbReference type="Proteomes" id="UP000694865">
    <property type="component" value="Unplaced"/>
</dbReference>
<dbReference type="Gene3D" id="1.10.150.50">
    <property type="entry name" value="Transcription Factor, Ets-1"/>
    <property type="match status" value="1"/>
</dbReference>
<dbReference type="CDD" id="cd16655">
    <property type="entry name" value="RING-Ubox_WDSUB1-like"/>
    <property type="match status" value="1"/>
</dbReference>
<dbReference type="SUPFAM" id="SSF47769">
    <property type="entry name" value="SAM/Pointed domain"/>
    <property type="match status" value="1"/>
</dbReference>
<protein>
    <recommendedName>
        <fullName evidence="1">WD repeat, SAM and U-box domain-containing protein 1</fullName>
    </recommendedName>
</protein>
<evidence type="ECO:0000313" key="5">
    <source>
        <dbReference type="Proteomes" id="UP000694865"/>
    </source>
</evidence>
<dbReference type="RefSeq" id="XP_006813234.1">
    <property type="nucleotide sequence ID" value="XM_006813171.1"/>
</dbReference>
<dbReference type="Pfam" id="PF00536">
    <property type="entry name" value="SAM_1"/>
    <property type="match status" value="1"/>
</dbReference>
<dbReference type="InterPro" id="IPR013083">
    <property type="entry name" value="Znf_RING/FYVE/PHD"/>
</dbReference>
<reference evidence="6" key="1">
    <citation type="submission" date="2025-08" db="UniProtKB">
        <authorList>
            <consortium name="RefSeq"/>
        </authorList>
    </citation>
    <scope>IDENTIFICATION</scope>
    <source>
        <tissue evidence="6">Testes</tissue>
    </source>
</reference>
<evidence type="ECO:0000256" key="1">
    <source>
        <dbReference type="ARBA" id="ARBA00020894"/>
    </source>
</evidence>